<dbReference type="AlphaFoldDB" id="A0A410FTZ1"/>
<dbReference type="HAMAP" id="MF_01341">
    <property type="entry name" value="Ribosomal_uL15"/>
    <property type="match status" value="1"/>
</dbReference>
<protein>
    <recommendedName>
        <fullName evidence="4">Large ribosomal subunit protein uL15</fullName>
    </recommendedName>
</protein>
<feature type="region of interest" description="Disordered" evidence="6">
    <location>
        <begin position="1"/>
        <end position="51"/>
    </location>
</feature>
<keyword evidence="4" id="KW-0694">RNA-binding</keyword>
<feature type="domain" description="Large ribosomal subunit protein uL15/eL18" evidence="7">
    <location>
        <begin position="78"/>
        <end position="146"/>
    </location>
</feature>
<reference evidence="9" key="1">
    <citation type="submission" date="2018-12" db="EMBL/GenBank/DDBJ databases">
        <title>Complete genome sequence of an uncultured bacterium of the candidate phylum Bipolaricaulota.</title>
        <authorList>
            <person name="Kadnikov V.V."/>
            <person name="Mardanov A.V."/>
            <person name="Beletsky A.V."/>
            <person name="Frank Y.A."/>
            <person name="Karnachuk O.V."/>
            <person name="Ravin N.V."/>
        </authorList>
    </citation>
    <scope>NUCLEOTIDE SEQUENCE [LARGE SCALE GENOMIC DNA]</scope>
</reference>
<organism evidence="8 9">
    <name type="scientific">Bipolaricaulis sibiricus</name>
    <dbReference type="NCBI Taxonomy" id="2501609"/>
    <lineage>
        <taxon>Bacteria</taxon>
        <taxon>Candidatus Bipolaricaulota</taxon>
        <taxon>Candidatus Bipolaricaulia</taxon>
        <taxon>Candidatus Bipolaricaulales</taxon>
        <taxon>Candidatus Bipolaricaulaceae</taxon>
        <taxon>Candidatus Bipolaricaulis</taxon>
    </lineage>
</organism>
<keyword evidence="4" id="KW-0699">rRNA-binding</keyword>
<dbReference type="Proteomes" id="UP000287233">
    <property type="component" value="Chromosome"/>
</dbReference>
<dbReference type="InterPro" id="IPR021131">
    <property type="entry name" value="Ribosomal_uL15/eL18"/>
</dbReference>
<evidence type="ECO:0000256" key="1">
    <source>
        <dbReference type="ARBA" id="ARBA00007320"/>
    </source>
</evidence>
<dbReference type="PANTHER" id="PTHR12934:SF11">
    <property type="entry name" value="LARGE RIBOSOMAL SUBUNIT PROTEIN UL15M"/>
    <property type="match status" value="1"/>
</dbReference>
<comment type="similarity">
    <text evidence="1 4 5">Belongs to the universal ribosomal protein uL15 family.</text>
</comment>
<dbReference type="InterPro" id="IPR001196">
    <property type="entry name" value="Ribosomal_uL15_CS"/>
</dbReference>
<evidence type="ECO:0000259" key="7">
    <source>
        <dbReference type="Pfam" id="PF00828"/>
    </source>
</evidence>
<dbReference type="EMBL" id="CP034928">
    <property type="protein sequence ID" value="QAA76452.1"/>
    <property type="molecule type" value="Genomic_DNA"/>
</dbReference>
<dbReference type="PROSITE" id="PS00475">
    <property type="entry name" value="RIBOSOMAL_L15"/>
    <property type="match status" value="1"/>
</dbReference>
<dbReference type="GO" id="GO:0022625">
    <property type="term" value="C:cytosolic large ribosomal subunit"/>
    <property type="evidence" value="ECO:0007669"/>
    <property type="project" value="TreeGrafter"/>
</dbReference>
<keyword evidence="2 4" id="KW-0689">Ribosomal protein</keyword>
<dbReference type="InterPro" id="IPR030878">
    <property type="entry name" value="Ribosomal_uL15"/>
</dbReference>
<comment type="subunit">
    <text evidence="4">Part of the 50S ribosomal subunit.</text>
</comment>
<evidence type="ECO:0000256" key="4">
    <source>
        <dbReference type="HAMAP-Rule" id="MF_01341"/>
    </source>
</evidence>
<evidence type="ECO:0000256" key="5">
    <source>
        <dbReference type="RuleBase" id="RU003888"/>
    </source>
</evidence>
<evidence type="ECO:0000256" key="6">
    <source>
        <dbReference type="SAM" id="MobiDB-lite"/>
    </source>
</evidence>
<dbReference type="Gene3D" id="3.100.10.10">
    <property type="match status" value="1"/>
</dbReference>
<keyword evidence="3 4" id="KW-0687">Ribonucleoprotein</keyword>
<comment type="function">
    <text evidence="4">Binds to the 23S rRNA.</text>
</comment>
<feature type="region of interest" description="Disordered" evidence="6">
    <location>
        <begin position="142"/>
        <end position="161"/>
    </location>
</feature>
<dbReference type="Pfam" id="PF00828">
    <property type="entry name" value="Ribosomal_L27A"/>
    <property type="match status" value="1"/>
</dbReference>
<dbReference type="GO" id="GO:0003735">
    <property type="term" value="F:structural constituent of ribosome"/>
    <property type="evidence" value="ECO:0007669"/>
    <property type="project" value="InterPro"/>
</dbReference>
<evidence type="ECO:0000313" key="9">
    <source>
        <dbReference type="Proteomes" id="UP000287233"/>
    </source>
</evidence>
<dbReference type="InterPro" id="IPR005749">
    <property type="entry name" value="Ribosomal_uL15_bac-type"/>
</dbReference>
<dbReference type="GO" id="GO:0006412">
    <property type="term" value="P:translation"/>
    <property type="evidence" value="ECO:0007669"/>
    <property type="project" value="UniProtKB-UniRule"/>
</dbReference>
<dbReference type="NCBIfam" id="TIGR01071">
    <property type="entry name" value="rplO_bact"/>
    <property type="match status" value="1"/>
</dbReference>
<dbReference type="KEGG" id="bih:BIP78_0686"/>
<proteinExistence type="inferred from homology"/>
<evidence type="ECO:0000256" key="2">
    <source>
        <dbReference type="ARBA" id="ARBA00022980"/>
    </source>
</evidence>
<evidence type="ECO:0000256" key="3">
    <source>
        <dbReference type="ARBA" id="ARBA00023274"/>
    </source>
</evidence>
<evidence type="ECO:0000313" key="8">
    <source>
        <dbReference type="EMBL" id="QAA76452.1"/>
    </source>
</evidence>
<sequence length="161" mass="17066">MLRLDNLRPAPGSKKRRKRVGRGYSSGHGGHESGKGTKGQNSRSGVTVRPGYEGGQTPFWMRFPKRGFHNVARVEYAVVNVGDLDALFSAGDEVSLDVLTQRGIVKDPKCGLKILGHGELTKALVVKADRFSQAARTKIEAVGGRAEGGEPPAAAGSGEEA</sequence>
<dbReference type="GO" id="GO:0019843">
    <property type="term" value="F:rRNA binding"/>
    <property type="evidence" value="ECO:0007669"/>
    <property type="project" value="UniProtKB-UniRule"/>
</dbReference>
<accession>A0A410FTZ1</accession>
<dbReference type="InterPro" id="IPR036227">
    <property type="entry name" value="Ribosomal_uL15/eL18_sf"/>
</dbReference>
<name>A0A410FTZ1_BIPS1</name>
<dbReference type="PANTHER" id="PTHR12934">
    <property type="entry name" value="50S RIBOSOMAL PROTEIN L15"/>
    <property type="match status" value="1"/>
</dbReference>
<gene>
    <name evidence="4" type="primary">rplO</name>
    <name evidence="8" type="ORF">BIP78_0686</name>
</gene>
<dbReference type="SUPFAM" id="SSF52080">
    <property type="entry name" value="Ribosomal proteins L15p and L18e"/>
    <property type="match status" value="1"/>
</dbReference>